<keyword evidence="8" id="KW-1185">Reference proteome</keyword>
<keyword evidence="3" id="KW-1003">Cell membrane</keyword>
<dbReference type="Proteomes" id="UP001160148">
    <property type="component" value="Unassembled WGS sequence"/>
</dbReference>
<dbReference type="GO" id="GO:0005886">
    <property type="term" value="C:plasma membrane"/>
    <property type="evidence" value="ECO:0007669"/>
    <property type="project" value="UniProtKB-SubCell"/>
</dbReference>
<dbReference type="PANTHER" id="PTHR45161">
    <property type="entry name" value="CYTOSKELETON-ASSOCIATED PROTEIN 4"/>
    <property type="match status" value="1"/>
</dbReference>
<evidence type="ECO:0000256" key="2">
    <source>
        <dbReference type="ARBA" id="ARBA00004496"/>
    </source>
</evidence>
<keyword evidence="5" id="KW-0597">Phosphoprotein</keyword>
<name>A0AAV0X556_9HEMI</name>
<evidence type="ECO:0000313" key="7">
    <source>
        <dbReference type="EMBL" id="CAI6363494.1"/>
    </source>
</evidence>
<dbReference type="SUPFAM" id="SSF51206">
    <property type="entry name" value="cAMP-binding domain-like"/>
    <property type="match status" value="1"/>
</dbReference>
<dbReference type="Gene3D" id="2.60.120.10">
    <property type="entry name" value="Jelly Rolls"/>
    <property type="match status" value="1"/>
</dbReference>
<reference evidence="7 8" key="1">
    <citation type="submission" date="2023-01" db="EMBL/GenBank/DDBJ databases">
        <authorList>
            <person name="Whitehead M."/>
        </authorList>
    </citation>
    <scope>NUCLEOTIDE SEQUENCE [LARGE SCALE GENOMIC DNA]</scope>
</reference>
<dbReference type="PANTHER" id="PTHR45161:SF3">
    <property type="entry name" value="METHYL-ACCEPTING CHEMOTAXIS PROTEIN"/>
    <property type="match status" value="1"/>
</dbReference>
<protein>
    <recommendedName>
        <fullName evidence="9">Rap guanine nucleotide exchange factor 6</fullName>
    </recommendedName>
</protein>
<dbReference type="AlphaFoldDB" id="A0AAV0X556"/>
<dbReference type="InterPro" id="IPR018490">
    <property type="entry name" value="cNMP-bd_dom_sf"/>
</dbReference>
<proteinExistence type="predicted"/>
<organism evidence="7 8">
    <name type="scientific">Macrosiphum euphorbiae</name>
    <name type="common">potato aphid</name>
    <dbReference type="NCBI Taxonomy" id="13131"/>
    <lineage>
        <taxon>Eukaryota</taxon>
        <taxon>Metazoa</taxon>
        <taxon>Ecdysozoa</taxon>
        <taxon>Arthropoda</taxon>
        <taxon>Hexapoda</taxon>
        <taxon>Insecta</taxon>
        <taxon>Pterygota</taxon>
        <taxon>Neoptera</taxon>
        <taxon>Paraneoptera</taxon>
        <taxon>Hemiptera</taxon>
        <taxon>Sternorrhyncha</taxon>
        <taxon>Aphidomorpha</taxon>
        <taxon>Aphidoidea</taxon>
        <taxon>Aphididae</taxon>
        <taxon>Macrosiphini</taxon>
        <taxon>Macrosiphum</taxon>
    </lineage>
</organism>
<evidence type="ECO:0000256" key="6">
    <source>
        <dbReference type="ARBA" id="ARBA00023136"/>
    </source>
</evidence>
<evidence type="ECO:0000256" key="5">
    <source>
        <dbReference type="ARBA" id="ARBA00022553"/>
    </source>
</evidence>
<accession>A0AAV0X556</accession>
<evidence type="ECO:0008006" key="9">
    <source>
        <dbReference type="Google" id="ProtNLM"/>
    </source>
</evidence>
<dbReference type="GO" id="GO:0005737">
    <property type="term" value="C:cytoplasm"/>
    <property type="evidence" value="ECO:0007669"/>
    <property type="project" value="UniProtKB-SubCell"/>
</dbReference>
<evidence type="ECO:0000256" key="1">
    <source>
        <dbReference type="ARBA" id="ARBA00004236"/>
    </source>
</evidence>
<comment type="caution">
    <text evidence="7">The sequence shown here is derived from an EMBL/GenBank/DDBJ whole genome shotgun (WGS) entry which is preliminary data.</text>
</comment>
<evidence type="ECO:0000256" key="3">
    <source>
        <dbReference type="ARBA" id="ARBA00022475"/>
    </source>
</evidence>
<dbReference type="InterPro" id="IPR014710">
    <property type="entry name" value="RmlC-like_jellyroll"/>
</dbReference>
<gene>
    <name evidence="7" type="ORF">MEUPH1_LOCUS18436</name>
</gene>
<keyword evidence="6" id="KW-0472">Membrane</keyword>
<sequence>MTSDPHFLKALKRHPDRRTLQDLQIIYYGLQSLEALYTYRDSALRTLCKTVRYEHHEANDVLYFTGELAMCWFVLLSGSVFIDGKLFLPTSR</sequence>
<comment type="subcellular location">
    <subcellularLocation>
        <location evidence="1">Cell membrane</location>
    </subcellularLocation>
    <subcellularLocation>
        <location evidence="2">Cytoplasm</location>
    </subcellularLocation>
</comment>
<dbReference type="EMBL" id="CARXXK010000003">
    <property type="protein sequence ID" value="CAI6363494.1"/>
    <property type="molecule type" value="Genomic_DNA"/>
</dbReference>
<evidence type="ECO:0000313" key="8">
    <source>
        <dbReference type="Proteomes" id="UP001160148"/>
    </source>
</evidence>
<keyword evidence="4" id="KW-0963">Cytoplasm</keyword>
<evidence type="ECO:0000256" key="4">
    <source>
        <dbReference type="ARBA" id="ARBA00022490"/>
    </source>
</evidence>